<reference evidence="15 16" key="1">
    <citation type="submission" date="2020-02" db="EMBL/GenBank/DDBJ databases">
        <title>Genome sequencing for Kineobactrum sp. M2.</title>
        <authorList>
            <person name="Park S.-J."/>
        </authorList>
    </citation>
    <scope>NUCLEOTIDE SEQUENCE [LARGE SCALE GENOMIC DNA]</scope>
    <source>
        <strain evidence="15 16">M2</strain>
    </source>
</reference>
<proteinExistence type="predicted"/>
<evidence type="ECO:0000256" key="2">
    <source>
        <dbReference type="ARBA" id="ARBA00004141"/>
    </source>
</evidence>
<dbReference type="PRINTS" id="PR00344">
    <property type="entry name" value="BCTRLSENSOR"/>
</dbReference>
<dbReference type="GO" id="GO:0042802">
    <property type="term" value="F:identical protein binding"/>
    <property type="evidence" value="ECO:0007669"/>
    <property type="project" value="UniProtKB-ARBA"/>
</dbReference>
<feature type="domain" description="Histidine kinase" evidence="14">
    <location>
        <begin position="261"/>
        <end position="479"/>
    </location>
</feature>
<dbReference type="InterPro" id="IPR003594">
    <property type="entry name" value="HATPase_dom"/>
</dbReference>
<dbReference type="Pfam" id="PF02518">
    <property type="entry name" value="HATPase_c"/>
    <property type="match status" value="1"/>
</dbReference>
<dbReference type="Gene3D" id="1.10.287.130">
    <property type="match status" value="1"/>
</dbReference>
<organism evidence="15 16">
    <name type="scientific">Kineobactrum salinum</name>
    <dbReference type="NCBI Taxonomy" id="2708301"/>
    <lineage>
        <taxon>Bacteria</taxon>
        <taxon>Pseudomonadati</taxon>
        <taxon>Pseudomonadota</taxon>
        <taxon>Gammaproteobacteria</taxon>
        <taxon>Cellvibrionales</taxon>
        <taxon>Halieaceae</taxon>
        <taxon>Kineobactrum</taxon>
    </lineage>
</organism>
<feature type="transmembrane region" description="Helical" evidence="13">
    <location>
        <begin position="28"/>
        <end position="43"/>
    </location>
</feature>
<dbReference type="FunFam" id="3.30.565.10:FF:000042">
    <property type="entry name" value="Two-component sensor histidine kinase KdpD"/>
    <property type="match status" value="1"/>
</dbReference>
<dbReference type="Pfam" id="PF00512">
    <property type="entry name" value="HisKA"/>
    <property type="match status" value="1"/>
</dbReference>
<dbReference type="Pfam" id="PF13493">
    <property type="entry name" value="DUF4118"/>
    <property type="match status" value="1"/>
</dbReference>
<dbReference type="InterPro" id="IPR004358">
    <property type="entry name" value="Sig_transdc_His_kin-like_C"/>
</dbReference>
<keyword evidence="10 13" id="KW-1133">Transmembrane helix</keyword>
<dbReference type="PANTHER" id="PTHR45569">
    <property type="entry name" value="SENSOR PROTEIN KDPD"/>
    <property type="match status" value="1"/>
</dbReference>
<evidence type="ECO:0000256" key="6">
    <source>
        <dbReference type="ARBA" id="ARBA00022692"/>
    </source>
</evidence>
<evidence type="ECO:0000256" key="3">
    <source>
        <dbReference type="ARBA" id="ARBA00012438"/>
    </source>
</evidence>
<dbReference type="InterPro" id="IPR036097">
    <property type="entry name" value="HisK_dim/P_sf"/>
</dbReference>
<evidence type="ECO:0000256" key="13">
    <source>
        <dbReference type="SAM" id="Phobius"/>
    </source>
</evidence>
<accession>A0A6C0TWV8</accession>
<dbReference type="CDD" id="cd00075">
    <property type="entry name" value="HATPase"/>
    <property type="match status" value="1"/>
</dbReference>
<evidence type="ECO:0000256" key="7">
    <source>
        <dbReference type="ARBA" id="ARBA00022741"/>
    </source>
</evidence>
<dbReference type="Gene3D" id="1.20.120.620">
    <property type="entry name" value="Backbone structure of the membrane domain of e. Coli histidine kinase receptor kdpd"/>
    <property type="match status" value="1"/>
</dbReference>
<dbReference type="InterPro" id="IPR036890">
    <property type="entry name" value="HATPase_C_sf"/>
</dbReference>
<dbReference type="InterPro" id="IPR052023">
    <property type="entry name" value="Histidine_kinase_KdpD"/>
</dbReference>
<evidence type="ECO:0000256" key="1">
    <source>
        <dbReference type="ARBA" id="ARBA00000085"/>
    </source>
</evidence>
<name>A0A6C0TWV8_9GAMM</name>
<evidence type="ECO:0000256" key="5">
    <source>
        <dbReference type="ARBA" id="ARBA00022679"/>
    </source>
</evidence>
<dbReference type="GO" id="GO:0005886">
    <property type="term" value="C:plasma membrane"/>
    <property type="evidence" value="ECO:0007669"/>
    <property type="project" value="TreeGrafter"/>
</dbReference>
<evidence type="ECO:0000256" key="9">
    <source>
        <dbReference type="ARBA" id="ARBA00022840"/>
    </source>
</evidence>
<dbReference type="RefSeq" id="WP_163493521.1">
    <property type="nucleotide sequence ID" value="NZ_CP048711.1"/>
</dbReference>
<dbReference type="EMBL" id="CP048711">
    <property type="protein sequence ID" value="QIB64271.1"/>
    <property type="molecule type" value="Genomic_DNA"/>
</dbReference>
<keyword evidence="6 13" id="KW-0812">Transmembrane</keyword>
<dbReference type="KEGG" id="kim:G3T16_01485"/>
<dbReference type="SMART" id="SM00388">
    <property type="entry name" value="HisKA"/>
    <property type="match status" value="1"/>
</dbReference>
<dbReference type="Gene3D" id="3.30.565.10">
    <property type="entry name" value="Histidine kinase-like ATPase, C-terminal domain"/>
    <property type="match status" value="1"/>
</dbReference>
<dbReference type="GO" id="GO:0000155">
    <property type="term" value="F:phosphorelay sensor kinase activity"/>
    <property type="evidence" value="ECO:0007669"/>
    <property type="project" value="InterPro"/>
</dbReference>
<dbReference type="GO" id="GO:0005524">
    <property type="term" value="F:ATP binding"/>
    <property type="evidence" value="ECO:0007669"/>
    <property type="project" value="UniProtKB-KW"/>
</dbReference>
<dbReference type="InterPro" id="IPR025201">
    <property type="entry name" value="KdpD_TM"/>
</dbReference>
<dbReference type="SUPFAM" id="SSF55874">
    <property type="entry name" value="ATPase domain of HSP90 chaperone/DNA topoisomerase II/histidine kinase"/>
    <property type="match status" value="1"/>
</dbReference>
<evidence type="ECO:0000313" key="16">
    <source>
        <dbReference type="Proteomes" id="UP000477680"/>
    </source>
</evidence>
<dbReference type="SUPFAM" id="SSF47384">
    <property type="entry name" value="Homodimeric domain of signal transducing histidine kinase"/>
    <property type="match status" value="1"/>
</dbReference>
<keyword evidence="7" id="KW-0547">Nucleotide-binding</keyword>
<keyword evidence="9" id="KW-0067">ATP-binding</keyword>
<evidence type="ECO:0000256" key="11">
    <source>
        <dbReference type="ARBA" id="ARBA00023012"/>
    </source>
</evidence>
<sequence length="486" mass="51849">MTGIVLALLATAISTAVAWLVEAIMPHASLALVFLTGVLLVAARAGIGPALTASVLGLLALNFFFTPPRYTLAVADDGDIATLAFFLVIAALTGNLAARMRAEMAKRRDSLRRISVLYEFSRQLSATVDSGEVRQVLRERLRQSLGRTVDIYLSGKNGTGSFLTPAGPAQHCPQEDLQRALAMEGEVSHHVAPWSYLKLSMDGEPAVVVMSGTLDAEEEATARSLCDLAGNALQRIALGEELEQVRVAAETEQLRAALLSSVSHDLRTPLASIIGSSTSLLEYGESFTAATRKDLLAAVVGQAQRLDRHIQNLLDMTRLGQGSLSLTRDWADVNDIIASALSRLEVVLADLHVEIEVAPDVPLLYVHGVLVEQALVNLLDNAARFSPVGGQLLVQVEADQETVCISICDQGPGIPEPERERIFDMFYTISRGDSGDLQGTGLGLAICRGMIAAHGGTVSAHDGLNGSGSCMRIRLPVLQYAAVVQQ</sequence>
<keyword evidence="12 13" id="KW-0472">Membrane</keyword>
<dbReference type="AlphaFoldDB" id="A0A6C0TWV8"/>
<evidence type="ECO:0000256" key="4">
    <source>
        <dbReference type="ARBA" id="ARBA00022553"/>
    </source>
</evidence>
<dbReference type="InterPro" id="IPR038318">
    <property type="entry name" value="KdpD_sf"/>
</dbReference>
<keyword evidence="11" id="KW-0902">Two-component regulatory system</keyword>
<dbReference type="PROSITE" id="PS50109">
    <property type="entry name" value="HIS_KIN"/>
    <property type="match status" value="1"/>
</dbReference>
<comment type="subcellular location">
    <subcellularLocation>
        <location evidence="2">Membrane</location>
        <topology evidence="2">Multi-pass membrane protein</topology>
    </subcellularLocation>
</comment>
<gene>
    <name evidence="15" type="ORF">G3T16_01485</name>
</gene>
<evidence type="ECO:0000256" key="8">
    <source>
        <dbReference type="ARBA" id="ARBA00022777"/>
    </source>
</evidence>
<dbReference type="SMART" id="SM00387">
    <property type="entry name" value="HATPase_c"/>
    <property type="match status" value="1"/>
</dbReference>
<evidence type="ECO:0000259" key="14">
    <source>
        <dbReference type="PROSITE" id="PS50109"/>
    </source>
</evidence>
<dbReference type="InterPro" id="IPR005467">
    <property type="entry name" value="His_kinase_dom"/>
</dbReference>
<evidence type="ECO:0000256" key="12">
    <source>
        <dbReference type="ARBA" id="ARBA00023136"/>
    </source>
</evidence>
<keyword evidence="8" id="KW-0418">Kinase</keyword>
<evidence type="ECO:0000256" key="10">
    <source>
        <dbReference type="ARBA" id="ARBA00022989"/>
    </source>
</evidence>
<keyword evidence="16" id="KW-1185">Reference proteome</keyword>
<protein>
    <recommendedName>
        <fullName evidence="3">histidine kinase</fullName>
        <ecNumber evidence="3">2.7.13.3</ecNumber>
    </recommendedName>
</protein>
<dbReference type="Proteomes" id="UP000477680">
    <property type="component" value="Chromosome"/>
</dbReference>
<feature type="transmembrane region" description="Helical" evidence="13">
    <location>
        <begin position="50"/>
        <end position="68"/>
    </location>
</feature>
<dbReference type="EC" id="2.7.13.3" evidence="3"/>
<feature type="transmembrane region" description="Helical" evidence="13">
    <location>
        <begin position="80"/>
        <end position="98"/>
    </location>
</feature>
<keyword evidence="4" id="KW-0597">Phosphoprotein</keyword>
<keyword evidence="5" id="KW-0808">Transferase</keyword>
<dbReference type="CDD" id="cd00082">
    <property type="entry name" value="HisKA"/>
    <property type="match status" value="1"/>
</dbReference>
<dbReference type="InterPro" id="IPR003661">
    <property type="entry name" value="HisK_dim/P_dom"/>
</dbReference>
<comment type="catalytic activity">
    <reaction evidence="1">
        <text>ATP + protein L-histidine = ADP + protein N-phospho-L-histidine.</text>
        <dbReference type="EC" id="2.7.13.3"/>
    </reaction>
</comment>
<dbReference type="PANTHER" id="PTHR45569:SF1">
    <property type="entry name" value="SENSOR PROTEIN KDPD"/>
    <property type="match status" value="1"/>
</dbReference>
<evidence type="ECO:0000313" key="15">
    <source>
        <dbReference type="EMBL" id="QIB64271.1"/>
    </source>
</evidence>